<keyword evidence="5" id="KW-0862">Zinc</keyword>
<dbReference type="PhylomeDB" id="T1J4X1"/>
<evidence type="ECO:0000256" key="6">
    <source>
        <dbReference type="ARBA" id="ARBA00023242"/>
    </source>
</evidence>
<keyword evidence="6" id="KW-0539">Nucleus</keyword>
<dbReference type="OMA" id="QANFTPR"/>
<dbReference type="EMBL" id="JH431850">
    <property type="status" value="NOT_ANNOTATED_CDS"/>
    <property type="molecule type" value="Genomic_DNA"/>
</dbReference>
<dbReference type="HOGENOM" id="CLU_022569_0_0_1"/>
<dbReference type="GO" id="GO:0008270">
    <property type="term" value="F:zinc ion binding"/>
    <property type="evidence" value="ECO:0007669"/>
    <property type="project" value="UniProtKB-KW"/>
</dbReference>
<evidence type="ECO:0000313" key="10">
    <source>
        <dbReference type="Proteomes" id="UP000014500"/>
    </source>
</evidence>
<evidence type="ECO:0000256" key="2">
    <source>
        <dbReference type="ARBA" id="ARBA00022723"/>
    </source>
</evidence>
<sequence>MEGPVLMECYEDVFEEIASKFYSDEPLNKTVISAEPFMRFSARLRAGTVPPLPTQSQYTLTRNENVLTTPSSDANSDEIWIESAENLTWSTSKVARYNPATKMYKCVDCDTVGFLSRIAEHWLGAHANLKVFRCPRCPYSSAWARCVRMHLTRHHNEQHSDAALWKDNAALDDVTKLLQNLRHNADSRNTSDGESVSQGIDGVSDKRYACPQCPYATDRRDLYTRHENIHKDEKPFHCYICYKMFSRADHVKKHFFRMHKDRPYDINQIRRLPVKNNSTNNNNNLSSNFIPRNNNNNISNNNNNLNLNGDSSNNFNLYYSNNSSVSNNIITSVPAFSGIPINKSSDAARSSGRVRNTNTDGQFVLSSKKRHLPKMFSCTYCSWRGVDNWCLKRHLNTHIKPYLCVLCDYKAARAERLSTHVLKIHNKRICNKCSFLAEDQVQLNRHAREAQ</sequence>
<keyword evidence="10" id="KW-1185">Reference proteome</keyword>
<organism evidence="9 10">
    <name type="scientific">Strigamia maritima</name>
    <name type="common">European centipede</name>
    <name type="synonym">Geophilus maritimus</name>
    <dbReference type="NCBI Taxonomy" id="126957"/>
    <lineage>
        <taxon>Eukaryota</taxon>
        <taxon>Metazoa</taxon>
        <taxon>Ecdysozoa</taxon>
        <taxon>Arthropoda</taxon>
        <taxon>Myriapoda</taxon>
        <taxon>Chilopoda</taxon>
        <taxon>Pleurostigmophora</taxon>
        <taxon>Geophilomorpha</taxon>
        <taxon>Linotaeniidae</taxon>
        <taxon>Strigamia</taxon>
    </lineage>
</organism>
<dbReference type="STRING" id="126957.T1J4X1"/>
<evidence type="ECO:0000256" key="1">
    <source>
        <dbReference type="ARBA" id="ARBA00004123"/>
    </source>
</evidence>
<evidence type="ECO:0000256" key="3">
    <source>
        <dbReference type="ARBA" id="ARBA00022737"/>
    </source>
</evidence>
<dbReference type="GO" id="GO:0010468">
    <property type="term" value="P:regulation of gene expression"/>
    <property type="evidence" value="ECO:0007669"/>
    <property type="project" value="TreeGrafter"/>
</dbReference>
<dbReference type="SMART" id="SM00355">
    <property type="entry name" value="ZnF_C2H2"/>
    <property type="match status" value="7"/>
</dbReference>
<proteinExistence type="predicted"/>
<name>T1J4X1_STRMM</name>
<dbReference type="GO" id="GO:0005634">
    <property type="term" value="C:nucleus"/>
    <property type="evidence" value="ECO:0007669"/>
    <property type="project" value="UniProtKB-SubCell"/>
</dbReference>
<evidence type="ECO:0000313" key="9">
    <source>
        <dbReference type="EnsemblMetazoa" id="SMAR008668-PA"/>
    </source>
</evidence>
<protein>
    <recommendedName>
        <fullName evidence="8">C2H2-type domain-containing protein</fullName>
    </recommendedName>
</protein>
<dbReference type="PROSITE" id="PS50157">
    <property type="entry name" value="ZINC_FINGER_C2H2_2"/>
    <property type="match status" value="2"/>
</dbReference>
<dbReference type="InterPro" id="IPR036236">
    <property type="entry name" value="Znf_C2H2_sf"/>
</dbReference>
<dbReference type="InterPro" id="IPR050331">
    <property type="entry name" value="Zinc_finger"/>
</dbReference>
<reference evidence="10" key="1">
    <citation type="submission" date="2011-05" db="EMBL/GenBank/DDBJ databases">
        <authorList>
            <person name="Richards S.R."/>
            <person name="Qu J."/>
            <person name="Jiang H."/>
            <person name="Jhangiani S.N."/>
            <person name="Agravi P."/>
            <person name="Goodspeed R."/>
            <person name="Gross S."/>
            <person name="Mandapat C."/>
            <person name="Jackson L."/>
            <person name="Mathew T."/>
            <person name="Pu L."/>
            <person name="Thornton R."/>
            <person name="Saada N."/>
            <person name="Wilczek-Boney K.B."/>
            <person name="Lee S."/>
            <person name="Kovar C."/>
            <person name="Wu Y."/>
            <person name="Scherer S.E."/>
            <person name="Worley K.C."/>
            <person name="Muzny D.M."/>
            <person name="Gibbs R."/>
        </authorList>
    </citation>
    <scope>NUCLEOTIDE SEQUENCE</scope>
    <source>
        <strain evidence="10">Brora</strain>
    </source>
</reference>
<keyword evidence="2" id="KW-0479">Metal-binding</keyword>
<dbReference type="PANTHER" id="PTHR16515:SF66">
    <property type="entry name" value="C2H2-TYPE DOMAIN-CONTAINING PROTEIN"/>
    <property type="match status" value="1"/>
</dbReference>
<comment type="subcellular location">
    <subcellularLocation>
        <location evidence="1">Nucleus</location>
    </subcellularLocation>
</comment>
<dbReference type="InterPro" id="IPR013087">
    <property type="entry name" value="Znf_C2H2_type"/>
</dbReference>
<dbReference type="Gene3D" id="3.30.160.60">
    <property type="entry name" value="Classic Zinc Finger"/>
    <property type="match status" value="3"/>
</dbReference>
<evidence type="ECO:0000256" key="7">
    <source>
        <dbReference type="PROSITE-ProRule" id="PRU00042"/>
    </source>
</evidence>
<dbReference type="SUPFAM" id="SSF57667">
    <property type="entry name" value="beta-beta-alpha zinc fingers"/>
    <property type="match status" value="1"/>
</dbReference>
<feature type="domain" description="C2H2-type" evidence="8">
    <location>
        <begin position="208"/>
        <end position="235"/>
    </location>
</feature>
<dbReference type="eggNOG" id="KOG1721">
    <property type="taxonomic scope" value="Eukaryota"/>
</dbReference>
<keyword evidence="4 7" id="KW-0863">Zinc-finger</keyword>
<evidence type="ECO:0000256" key="5">
    <source>
        <dbReference type="ARBA" id="ARBA00022833"/>
    </source>
</evidence>
<dbReference type="PROSITE" id="PS00028">
    <property type="entry name" value="ZINC_FINGER_C2H2_1"/>
    <property type="match status" value="1"/>
</dbReference>
<reference evidence="9" key="2">
    <citation type="submission" date="2015-02" db="UniProtKB">
        <authorList>
            <consortium name="EnsemblMetazoa"/>
        </authorList>
    </citation>
    <scope>IDENTIFICATION</scope>
</reference>
<dbReference type="PANTHER" id="PTHR16515">
    <property type="entry name" value="PR DOMAIN ZINC FINGER PROTEIN"/>
    <property type="match status" value="1"/>
</dbReference>
<evidence type="ECO:0000256" key="4">
    <source>
        <dbReference type="ARBA" id="ARBA00022771"/>
    </source>
</evidence>
<feature type="domain" description="C2H2-type" evidence="8">
    <location>
        <begin position="236"/>
        <end position="263"/>
    </location>
</feature>
<dbReference type="AlphaFoldDB" id="T1J4X1"/>
<dbReference type="Proteomes" id="UP000014500">
    <property type="component" value="Unassembled WGS sequence"/>
</dbReference>
<accession>T1J4X1</accession>
<evidence type="ECO:0000259" key="8">
    <source>
        <dbReference type="PROSITE" id="PS50157"/>
    </source>
</evidence>
<keyword evidence="3" id="KW-0677">Repeat</keyword>
<dbReference type="EnsemblMetazoa" id="SMAR008668-RA">
    <property type="protein sequence ID" value="SMAR008668-PA"/>
    <property type="gene ID" value="SMAR008668"/>
</dbReference>